<evidence type="ECO:0000256" key="1">
    <source>
        <dbReference type="SAM" id="MobiDB-lite"/>
    </source>
</evidence>
<dbReference type="OrthoDB" id="1077582at2759"/>
<sequence>MLQRTLLFLLPVHPRSPRWGKPPTLGWNLLVLLGKVALQAVVALLLTYVSLHPFLVHSLWAVCIWNLVAMGVDILVPFVQYVMGMPLNPSMNQPYLSVTIQEFWYNLVTTTCLRQSIYEPIIDGSLMRHPPKADGAPSKGGRAAEVVIARQASLATAFALATQHSVVGAAAAAAAAAAASAGLVAGDSASAAGSSGSSSSTASDTETDTDGSSEGDQAARRSGDAAGGGGGAGLRRRKPAALARGDDVAALVGSDQGEAVGSVKVGKLPQLQAPLKLAPPPASGAPAPVPEWRKSLATFMVFFMSGVMHEGLIWYMCHANGYRDTGKYVFGPVMAFFVLQVRGPREGPACRRV</sequence>
<feature type="region of interest" description="Disordered" evidence="1">
    <location>
        <begin position="188"/>
        <end position="238"/>
    </location>
</feature>
<reference evidence="3 4" key="1">
    <citation type="journal article" date="2013" name="BMC Genomics">
        <title>Reconstruction of the lipid metabolism for the microalga Monoraphidium neglectum from its genome sequence reveals characteristics suitable for biofuel production.</title>
        <authorList>
            <person name="Bogen C."/>
            <person name="Al-Dilaimi A."/>
            <person name="Albersmeier A."/>
            <person name="Wichmann J."/>
            <person name="Grundmann M."/>
            <person name="Rupp O."/>
            <person name="Lauersen K.J."/>
            <person name="Blifernez-Klassen O."/>
            <person name="Kalinowski J."/>
            <person name="Goesmann A."/>
            <person name="Mussgnug J.H."/>
            <person name="Kruse O."/>
        </authorList>
    </citation>
    <scope>NUCLEOTIDE SEQUENCE [LARGE SCALE GENOMIC DNA]</scope>
    <source>
        <strain evidence="3 4">SAG 48.87</strain>
    </source>
</reference>
<dbReference type="EMBL" id="KK103339">
    <property type="protein sequence ID" value="KIY95757.1"/>
    <property type="molecule type" value="Genomic_DNA"/>
</dbReference>
<dbReference type="GO" id="GO:0008374">
    <property type="term" value="F:O-acyltransferase activity"/>
    <property type="evidence" value="ECO:0007669"/>
    <property type="project" value="InterPro"/>
</dbReference>
<name>A0A0D2J7J0_9CHLO</name>
<evidence type="ECO:0000313" key="3">
    <source>
        <dbReference type="EMBL" id="KIY95757.1"/>
    </source>
</evidence>
<dbReference type="InterPro" id="IPR044851">
    <property type="entry name" value="Wax_synthase"/>
</dbReference>
<evidence type="ECO:0000313" key="4">
    <source>
        <dbReference type="Proteomes" id="UP000054498"/>
    </source>
</evidence>
<keyword evidence="2" id="KW-0812">Transmembrane</keyword>
<proteinExistence type="predicted"/>
<dbReference type="AlphaFoldDB" id="A0A0D2J7J0"/>
<evidence type="ECO:0000256" key="2">
    <source>
        <dbReference type="SAM" id="Phobius"/>
    </source>
</evidence>
<accession>A0A0D2J7J0</accession>
<dbReference type="STRING" id="145388.A0A0D2J7J0"/>
<gene>
    <name evidence="3" type="ORF">MNEG_12204</name>
</gene>
<dbReference type="PANTHER" id="PTHR31595">
    <property type="entry name" value="LONG-CHAIN-ALCOHOL O-FATTY-ACYLTRANSFERASE 3-RELATED"/>
    <property type="match status" value="1"/>
</dbReference>
<dbReference type="KEGG" id="mng:MNEG_12204"/>
<dbReference type="RefSeq" id="XP_013894777.1">
    <property type="nucleotide sequence ID" value="XM_014039323.1"/>
</dbReference>
<keyword evidence="4" id="KW-1185">Reference proteome</keyword>
<protein>
    <recommendedName>
        <fullName evidence="5">Wax synthase domain-containing protein</fullName>
    </recommendedName>
</protein>
<evidence type="ECO:0008006" key="5">
    <source>
        <dbReference type="Google" id="ProtNLM"/>
    </source>
</evidence>
<feature type="transmembrane region" description="Helical" evidence="2">
    <location>
        <begin position="30"/>
        <end position="51"/>
    </location>
</feature>
<organism evidence="3 4">
    <name type="scientific">Monoraphidium neglectum</name>
    <dbReference type="NCBI Taxonomy" id="145388"/>
    <lineage>
        <taxon>Eukaryota</taxon>
        <taxon>Viridiplantae</taxon>
        <taxon>Chlorophyta</taxon>
        <taxon>core chlorophytes</taxon>
        <taxon>Chlorophyceae</taxon>
        <taxon>CS clade</taxon>
        <taxon>Sphaeropleales</taxon>
        <taxon>Selenastraceae</taxon>
        <taxon>Monoraphidium</taxon>
    </lineage>
</organism>
<keyword evidence="2" id="KW-1133">Transmembrane helix</keyword>
<keyword evidence="2" id="KW-0472">Membrane</keyword>
<feature type="compositionally biased region" description="Low complexity" evidence="1">
    <location>
        <begin position="188"/>
        <end position="204"/>
    </location>
</feature>
<dbReference type="PANTHER" id="PTHR31595:SF57">
    <property type="entry name" value="OS04G0481900 PROTEIN"/>
    <property type="match status" value="1"/>
</dbReference>
<dbReference type="GO" id="GO:0006629">
    <property type="term" value="P:lipid metabolic process"/>
    <property type="evidence" value="ECO:0007669"/>
    <property type="project" value="InterPro"/>
</dbReference>
<feature type="transmembrane region" description="Helical" evidence="2">
    <location>
        <begin position="58"/>
        <end position="83"/>
    </location>
</feature>
<dbReference type="Proteomes" id="UP000054498">
    <property type="component" value="Unassembled WGS sequence"/>
</dbReference>
<dbReference type="GeneID" id="25729543"/>